<dbReference type="InterPro" id="IPR008920">
    <property type="entry name" value="TF_FadR/GntR_C"/>
</dbReference>
<dbReference type="EMBL" id="JBHUKR010000019">
    <property type="protein sequence ID" value="MFD2420551.1"/>
    <property type="molecule type" value="Genomic_DNA"/>
</dbReference>
<dbReference type="InterPro" id="IPR036388">
    <property type="entry name" value="WH-like_DNA-bd_sf"/>
</dbReference>
<evidence type="ECO:0000256" key="3">
    <source>
        <dbReference type="ARBA" id="ARBA00023163"/>
    </source>
</evidence>
<organism evidence="5 6">
    <name type="scientific">Amycolatopsis pigmentata</name>
    <dbReference type="NCBI Taxonomy" id="450801"/>
    <lineage>
        <taxon>Bacteria</taxon>
        <taxon>Bacillati</taxon>
        <taxon>Actinomycetota</taxon>
        <taxon>Actinomycetes</taxon>
        <taxon>Pseudonocardiales</taxon>
        <taxon>Pseudonocardiaceae</taxon>
        <taxon>Amycolatopsis</taxon>
    </lineage>
</organism>
<dbReference type="InterPro" id="IPR036390">
    <property type="entry name" value="WH_DNA-bd_sf"/>
</dbReference>
<evidence type="ECO:0000256" key="2">
    <source>
        <dbReference type="ARBA" id="ARBA00023125"/>
    </source>
</evidence>
<dbReference type="Gene3D" id="1.10.10.10">
    <property type="entry name" value="Winged helix-like DNA-binding domain superfamily/Winged helix DNA-binding domain"/>
    <property type="match status" value="1"/>
</dbReference>
<protein>
    <submittedName>
        <fullName evidence="5">GntR family transcriptional regulator</fullName>
    </submittedName>
</protein>
<dbReference type="PANTHER" id="PTHR43537:SF5">
    <property type="entry name" value="UXU OPERON TRANSCRIPTIONAL REGULATOR"/>
    <property type="match status" value="1"/>
</dbReference>
<feature type="domain" description="HTH gntR-type" evidence="4">
    <location>
        <begin position="12"/>
        <end position="79"/>
    </location>
</feature>
<comment type="caution">
    <text evidence="5">The sequence shown here is derived from an EMBL/GenBank/DDBJ whole genome shotgun (WGS) entry which is preliminary data.</text>
</comment>
<dbReference type="Gene3D" id="1.20.120.530">
    <property type="entry name" value="GntR ligand-binding domain-like"/>
    <property type="match status" value="1"/>
</dbReference>
<evidence type="ECO:0000259" key="4">
    <source>
        <dbReference type="PROSITE" id="PS50949"/>
    </source>
</evidence>
<gene>
    <name evidence="5" type="ORF">ACFSXZ_29915</name>
</gene>
<dbReference type="Proteomes" id="UP001597417">
    <property type="component" value="Unassembled WGS sequence"/>
</dbReference>
<dbReference type="PANTHER" id="PTHR43537">
    <property type="entry name" value="TRANSCRIPTIONAL REGULATOR, GNTR FAMILY"/>
    <property type="match status" value="1"/>
</dbReference>
<evidence type="ECO:0000313" key="6">
    <source>
        <dbReference type="Proteomes" id="UP001597417"/>
    </source>
</evidence>
<accession>A0ABW5G324</accession>
<keyword evidence="6" id="KW-1185">Reference proteome</keyword>
<dbReference type="InterPro" id="IPR011711">
    <property type="entry name" value="GntR_C"/>
</dbReference>
<keyword evidence="2" id="KW-0238">DNA-binding</keyword>
<reference evidence="6" key="1">
    <citation type="journal article" date="2019" name="Int. J. Syst. Evol. Microbiol.">
        <title>The Global Catalogue of Microorganisms (GCM) 10K type strain sequencing project: providing services to taxonomists for standard genome sequencing and annotation.</title>
        <authorList>
            <consortium name="The Broad Institute Genomics Platform"/>
            <consortium name="The Broad Institute Genome Sequencing Center for Infectious Disease"/>
            <person name="Wu L."/>
            <person name="Ma J."/>
        </authorList>
    </citation>
    <scope>NUCLEOTIDE SEQUENCE [LARGE SCALE GENOMIC DNA]</scope>
    <source>
        <strain evidence="6">CGMCC 4.7645</strain>
    </source>
</reference>
<dbReference type="RefSeq" id="WP_378268665.1">
    <property type="nucleotide sequence ID" value="NZ_JBHUKR010000019.1"/>
</dbReference>
<keyword evidence="3" id="KW-0804">Transcription</keyword>
<dbReference type="SMART" id="SM00895">
    <property type="entry name" value="FCD"/>
    <property type="match status" value="1"/>
</dbReference>
<dbReference type="PROSITE" id="PS50949">
    <property type="entry name" value="HTH_GNTR"/>
    <property type="match status" value="1"/>
</dbReference>
<dbReference type="Pfam" id="PF00392">
    <property type="entry name" value="GntR"/>
    <property type="match status" value="1"/>
</dbReference>
<evidence type="ECO:0000256" key="1">
    <source>
        <dbReference type="ARBA" id="ARBA00023015"/>
    </source>
</evidence>
<dbReference type="SMART" id="SM00345">
    <property type="entry name" value="HTH_GNTR"/>
    <property type="match status" value="1"/>
</dbReference>
<proteinExistence type="predicted"/>
<keyword evidence="1" id="KW-0805">Transcription regulation</keyword>
<sequence>MTAELSALDRPESLGQRAYRALREQIAVGGLAPGERVTERGLALRLGVSHTIVREALSRLEQERLIERVGPRHLRVAAHSEETLREVLYTEAVVRAAAARFAVPKLTGETLDEMTRLVDELERDPAGGDPEHQLGLARRFDELLLTATGNDVLIGLVGTLSVFGWTARKKAVEAMHEKDHDVGLDRIRAHRELLAALRGRDADLVETTLRRQLLIAADYILEHAR</sequence>
<dbReference type="InterPro" id="IPR000524">
    <property type="entry name" value="Tscrpt_reg_HTH_GntR"/>
</dbReference>
<dbReference type="SUPFAM" id="SSF48008">
    <property type="entry name" value="GntR ligand-binding domain-like"/>
    <property type="match status" value="1"/>
</dbReference>
<dbReference type="Pfam" id="PF07729">
    <property type="entry name" value="FCD"/>
    <property type="match status" value="1"/>
</dbReference>
<dbReference type="SUPFAM" id="SSF46785">
    <property type="entry name" value="Winged helix' DNA-binding domain"/>
    <property type="match status" value="1"/>
</dbReference>
<evidence type="ECO:0000313" key="5">
    <source>
        <dbReference type="EMBL" id="MFD2420551.1"/>
    </source>
</evidence>
<name>A0ABW5G324_9PSEU</name>